<evidence type="ECO:0000256" key="6">
    <source>
        <dbReference type="ARBA" id="ARBA00022989"/>
    </source>
</evidence>
<dbReference type="Proteomes" id="UP000305222">
    <property type="component" value="Unassembled WGS sequence"/>
</dbReference>
<keyword evidence="6 10" id="KW-1133">Transmembrane helix</keyword>
<organism evidence="11 12">
    <name type="scientific">Bacillus wiedmannii</name>
    <dbReference type="NCBI Taxonomy" id="1890302"/>
    <lineage>
        <taxon>Bacteria</taxon>
        <taxon>Bacillati</taxon>
        <taxon>Bacillota</taxon>
        <taxon>Bacilli</taxon>
        <taxon>Bacillales</taxon>
        <taxon>Bacillaceae</taxon>
        <taxon>Bacillus</taxon>
        <taxon>Bacillus cereus group</taxon>
    </lineage>
</organism>
<gene>
    <name evidence="11" type="primary">ctaB</name>
    <name evidence="11" type="ORF">FC699_35310</name>
</gene>
<dbReference type="Gene3D" id="1.10.357.140">
    <property type="entry name" value="UbiA prenyltransferase"/>
    <property type="match status" value="1"/>
</dbReference>
<evidence type="ECO:0000256" key="3">
    <source>
        <dbReference type="ARBA" id="ARBA00022475"/>
    </source>
</evidence>
<dbReference type="InterPro" id="IPR044878">
    <property type="entry name" value="UbiA_sf"/>
</dbReference>
<keyword evidence="3" id="KW-1003">Cell membrane</keyword>
<dbReference type="InterPro" id="IPR000537">
    <property type="entry name" value="UbiA_prenyltransferase"/>
</dbReference>
<comment type="catalytic activity">
    <reaction evidence="9">
        <text>heme b + (2E,6E)-farnesyl diphosphate + H2O = Fe(II)-heme o + diphosphate</text>
        <dbReference type="Rhea" id="RHEA:28070"/>
        <dbReference type="ChEBI" id="CHEBI:15377"/>
        <dbReference type="ChEBI" id="CHEBI:33019"/>
        <dbReference type="ChEBI" id="CHEBI:60344"/>
        <dbReference type="ChEBI" id="CHEBI:60530"/>
        <dbReference type="ChEBI" id="CHEBI:175763"/>
        <dbReference type="EC" id="2.5.1.141"/>
    </reaction>
</comment>
<dbReference type="GO" id="GO:0048034">
    <property type="term" value="P:heme O biosynthetic process"/>
    <property type="evidence" value="ECO:0007669"/>
    <property type="project" value="TreeGrafter"/>
</dbReference>
<evidence type="ECO:0000256" key="7">
    <source>
        <dbReference type="ARBA" id="ARBA00023133"/>
    </source>
</evidence>
<keyword evidence="4 11" id="KW-0808">Transferase</keyword>
<keyword evidence="5 10" id="KW-0812">Transmembrane</keyword>
<feature type="non-terminal residue" evidence="11">
    <location>
        <position position="1"/>
    </location>
</feature>
<evidence type="ECO:0000256" key="4">
    <source>
        <dbReference type="ARBA" id="ARBA00022679"/>
    </source>
</evidence>
<feature type="transmembrane region" description="Helical" evidence="10">
    <location>
        <begin position="21"/>
        <end position="45"/>
    </location>
</feature>
<reference evidence="11 12" key="1">
    <citation type="journal article" date="2019" name="Environ. Microbiol.">
        <title>An active ?-lactamase is a part of an orchestrated cell wall stress resistance network of Bacillus subtilis and related rhizosphere species.</title>
        <authorList>
            <person name="Bucher T."/>
            <person name="Keren-Paz A."/>
            <person name="Hausser J."/>
            <person name="Olender T."/>
            <person name="Cytryn E."/>
            <person name="Kolodkin-Gal I."/>
        </authorList>
    </citation>
    <scope>NUCLEOTIDE SEQUENCE [LARGE SCALE GENOMIC DNA]</scope>
    <source>
        <strain evidence="11 12">I5</strain>
    </source>
</reference>
<keyword evidence="8 10" id="KW-0472">Membrane</keyword>
<comment type="caution">
    <text evidence="11">The sequence shown here is derived from an EMBL/GenBank/DDBJ whole genome shotgun (WGS) entry which is preliminary data.</text>
</comment>
<keyword evidence="7" id="KW-0350">Heme biosynthesis</keyword>
<evidence type="ECO:0000256" key="10">
    <source>
        <dbReference type="SAM" id="Phobius"/>
    </source>
</evidence>
<dbReference type="PANTHER" id="PTHR43448:SF2">
    <property type="entry name" value="PROTOHEME IX FARNESYLTRANSFERASE, MITOCHONDRIAL"/>
    <property type="match status" value="1"/>
</dbReference>
<dbReference type="Pfam" id="PF01040">
    <property type="entry name" value="UbiA"/>
    <property type="match status" value="1"/>
</dbReference>
<name>A0A4U2ZXH3_9BACI</name>
<proteinExistence type="predicted"/>
<evidence type="ECO:0000256" key="9">
    <source>
        <dbReference type="ARBA" id="ARBA00047690"/>
    </source>
</evidence>
<protein>
    <recommendedName>
        <fullName evidence="2">heme o synthase</fullName>
        <ecNumber evidence="2">2.5.1.141</ecNumber>
    </recommendedName>
</protein>
<accession>A0A4U2ZXH3</accession>
<comment type="subcellular location">
    <subcellularLocation>
        <location evidence="1">Membrane</location>
        <topology evidence="1">Multi-pass membrane protein</topology>
    </subcellularLocation>
</comment>
<evidence type="ECO:0000256" key="2">
    <source>
        <dbReference type="ARBA" id="ARBA00012292"/>
    </source>
</evidence>
<evidence type="ECO:0000256" key="8">
    <source>
        <dbReference type="ARBA" id="ARBA00023136"/>
    </source>
</evidence>
<sequence length="95" mass="10504">LHDESAVTSVPETTRLQDLSALVKMGIVNSNTLTVFTGFWLALHFNGLSVMDNLDKLFFTIVGSGLIMAGVCCLNNYIDRDIDPLMERTKTRPTV</sequence>
<dbReference type="GO" id="GO:0005886">
    <property type="term" value="C:plasma membrane"/>
    <property type="evidence" value="ECO:0007669"/>
    <property type="project" value="TreeGrafter"/>
</dbReference>
<dbReference type="EC" id="2.5.1.141" evidence="2"/>
<feature type="non-terminal residue" evidence="11">
    <location>
        <position position="95"/>
    </location>
</feature>
<evidence type="ECO:0000256" key="1">
    <source>
        <dbReference type="ARBA" id="ARBA00004141"/>
    </source>
</evidence>
<dbReference type="AlphaFoldDB" id="A0A4U2ZXH3"/>
<evidence type="ECO:0000313" key="11">
    <source>
        <dbReference type="EMBL" id="TKI80076.1"/>
    </source>
</evidence>
<feature type="transmembrane region" description="Helical" evidence="10">
    <location>
        <begin position="57"/>
        <end position="78"/>
    </location>
</feature>
<dbReference type="PANTHER" id="PTHR43448">
    <property type="entry name" value="PROTOHEME IX FARNESYLTRANSFERASE, MITOCHONDRIAL"/>
    <property type="match status" value="1"/>
</dbReference>
<evidence type="ECO:0000256" key="5">
    <source>
        <dbReference type="ARBA" id="ARBA00022692"/>
    </source>
</evidence>
<evidence type="ECO:0000313" key="12">
    <source>
        <dbReference type="Proteomes" id="UP000305222"/>
    </source>
</evidence>
<dbReference type="InterPro" id="IPR006369">
    <property type="entry name" value="Protohaem_IX_farnesylTrfase"/>
</dbReference>
<dbReference type="EMBL" id="SZON01003462">
    <property type="protein sequence ID" value="TKI80076.1"/>
    <property type="molecule type" value="Genomic_DNA"/>
</dbReference>
<dbReference type="GO" id="GO:0008495">
    <property type="term" value="F:protoheme IX farnesyltransferase activity"/>
    <property type="evidence" value="ECO:0007669"/>
    <property type="project" value="UniProtKB-EC"/>
</dbReference>